<evidence type="ECO:0000256" key="1">
    <source>
        <dbReference type="ARBA" id="ARBA00004123"/>
    </source>
</evidence>
<name>A0AAQ3Q9H6_9LILI</name>
<accession>A0AAQ3Q9H6</accession>
<dbReference type="Pfam" id="PF09751">
    <property type="entry name" value="Es2"/>
    <property type="match status" value="2"/>
</dbReference>
<evidence type="ECO:0000256" key="2">
    <source>
        <dbReference type="ARBA" id="ARBA00009072"/>
    </source>
</evidence>
<sequence>MLKFEQSGLRKGFDSSEIFHESIPPDTFLQEAQEFHFLVQLAILLVMTSIPLSFNKIAPYKEYTPTHVASEGCTAWASAPFSQPMSKRSRERCATVFDEDTYIVSIEHIIKHNFFPDIPKLRDRIDWLEAICSDDPIIIPPCCCKDFGADPHPRLFSALLHLDPPPLIHQATYDPSGASKVDPLDDIDPLDDFLRWYTSEDNENFSKIMEKVNRKK</sequence>
<dbReference type="Proteomes" id="UP001327560">
    <property type="component" value="Chromosome 4"/>
</dbReference>
<dbReference type="EMBL" id="CP136893">
    <property type="protein sequence ID" value="WOL04266.1"/>
    <property type="molecule type" value="Genomic_DNA"/>
</dbReference>
<protein>
    <submittedName>
        <fullName evidence="4">Protein DGCR14</fullName>
    </submittedName>
</protein>
<dbReference type="AlphaFoldDB" id="A0AAQ3Q9H6"/>
<evidence type="ECO:0000313" key="4">
    <source>
        <dbReference type="EMBL" id="WOL04266.1"/>
    </source>
</evidence>
<evidence type="ECO:0000313" key="5">
    <source>
        <dbReference type="Proteomes" id="UP001327560"/>
    </source>
</evidence>
<comment type="similarity">
    <text evidence="2">Belongs to the ESS2 family.</text>
</comment>
<comment type="subcellular location">
    <subcellularLocation>
        <location evidence="1">Nucleus</location>
    </subcellularLocation>
</comment>
<evidence type="ECO:0000256" key="3">
    <source>
        <dbReference type="ARBA" id="ARBA00023242"/>
    </source>
</evidence>
<keyword evidence="5" id="KW-1185">Reference proteome</keyword>
<keyword evidence="3" id="KW-0539">Nucleus</keyword>
<dbReference type="InterPro" id="IPR019148">
    <property type="entry name" value="Nuclear_protein_DGCR14_ESS-2"/>
</dbReference>
<reference evidence="4 5" key="1">
    <citation type="submission" date="2023-10" db="EMBL/GenBank/DDBJ databases">
        <title>Chromosome-scale genome assembly provides insights into flower coloration mechanisms of Canna indica.</title>
        <authorList>
            <person name="Li C."/>
        </authorList>
    </citation>
    <scope>NUCLEOTIDE SEQUENCE [LARGE SCALE GENOMIC DNA]</scope>
    <source>
        <tissue evidence="4">Flower</tissue>
    </source>
</reference>
<dbReference type="PANTHER" id="PTHR12940">
    <property type="entry name" value="ES-2 PROTEIN - RELATED"/>
    <property type="match status" value="1"/>
</dbReference>
<dbReference type="GO" id="GO:0071013">
    <property type="term" value="C:catalytic step 2 spliceosome"/>
    <property type="evidence" value="ECO:0007669"/>
    <property type="project" value="TreeGrafter"/>
</dbReference>
<organism evidence="4 5">
    <name type="scientific">Canna indica</name>
    <name type="common">Indian-shot</name>
    <dbReference type="NCBI Taxonomy" id="4628"/>
    <lineage>
        <taxon>Eukaryota</taxon>
        <taxon>Viridiplantae</taxon>
        <taxon>Streptophyta</taxon>
        <taxon>Embryophyta</taxon>
        <taxon>Tracheophyta</taxon>
        <taxon>Spermatophyta</taxon>
        <taxon>Magnoliopsida</taxon>
        <taxon>Liliopsida</taxon>
        <taxon>Zingiberales</taxon>
        <taxon>Cannaceae</taxon>
        <taxon>Canna</taxon>
    </lineage>
</organism>
<gene>
    <name evidence="4" type="ORF">Cni_G12987</name>
</gene>
<dbReference type="PANTHER" id="PTHR12940:SF0">
    <property type="entry name" value="SPLICING FACTOR ESS-2 HOMOLOG"/>
    <property type="match status" value="1"/>
</dbReference>
<proteinExistence type="inferred from homology"/>